<sequence length="61" mass="6490">MASGTWADGVKPYDRGEEWLDAHRFDLATALRPAEGAALRVVVNGYSVTGVLAAQKADADE</sequence>
<dbReference type="OrthoDB" id="4566460at2"/>
<dbReference type="EMBL" id="WIXO01000001">
    <property type="protein sequence ID" value="MTE21902.1"/>
    <property type="molecule type" value="Genomic_DNA"/>
</dbReference>
<comment type="caution">
    <text evidence="1">The sequence shown here is derived from an EMBL/GenBank/DDBJ whole genome shotgun (WGS) entry which is preliminary data.</text>
</comment>
<proteinExistence type="predicted"/>
<organism evidence="1 2">
    <name type="scientific">Streptomyces taklimakanensis</name>
    <dbReference type="NCBI Taxonomy" id="2569853"/>
    <lineage>
        <taxon>Bacteria</taxon>
        <taxon>Bacillati</taxon>
        <taxon>Actinomycetota</taxon>
        <taxon>Actinomycetes</taxon>
        <taxon>Kitasatosporales</taxon>
        <taxon>Streptomycetaceae</taxon>
        <taxon>Streptomyces</taxon>
    </lineage>
</organism>
<protein>
    <submittedName>
        <fullName evidence="1">Uncharacterized protein</fullName>
    </submittedName>
</protein>
<accession>A0A6G2BJ37</accession>
<name>A0A6G2BJ37_9ACTN</name>
<gene>
    <name evidence="1" type="ORF">F0L17_22870</name>
</gene>
<dbReference type="Proteomes" id="UP000473014">
    <property type="component" value="Unassembled WGS sequence"/>
</dbReference>
<dbReference type="RefSeq" id="WP_155072524.1">
    <property type="nucleotide sequence ID" value="NZ_WIXO01000001.1"/>
</dbReference>
<keyword evidence="2" id="KW-1185">Reference proteome</keyword>
<reference evidence="1 2" key="1">
    <citation type="submission" date="2019-11" db="EMBL/GenBank/DDBJ databases">
        <authorList>
            <person name="Yuan L."/>
        </authorList>
    </citation>
    <scope>NUCLEOTIDE SEQUENCE [LARGE SCALE GENOMIC DNA]</scope>
    <source>
        <strain evidence="1 2">TRM43335</strain>
    </source>
</reference>
<evidence type="ECO:0000313" key="2">
    <source>
        <dbReference type="Proteomes" id="UP000473014"/>
    </source>
</evidence>
<evidence type="ECO:0000313" key="1">
    <source>
        <dbReference type="EMBL" id="MTE21902.1"/>
    </source>
</evidence>
<dbReference type="AlphaFoldDB" id="A0A6G2BJ37"/>